<comment type="function">
    <text evidence="2 12">The beta subunit is responsible for the synthesis of L-tryptophan from indole and L-serine.</text>
</comment>
<evidence type="ECO:0000256" key="5">
    <source>
        <dbReference type="ARBA" id="ARBA00011270"/>
    </source>
</evidence>
<dbReference type="NCBIfam" id="TIGR00263">
    <property type="entry name" value="trpB"/>
    <property type="match status" value="1"/>
</dbReference>
<dbReference type="HAMAP" id="MF_00133">
    <property type="entry name" value="Trp_synth_beta"/>
    <property type="match status" value="1"/>
</dbReference>
<keyword evidence="8 12" id="KW-0663">Pyridoxal phosphate</keyword>
<protein>
    <recommendedName>
        <fullName evidence="12">Tryptophan synthase beta chain</fullName>
        <ecNumber evidence="12">4.2.1.20</ecNumber>
    </recommendedName>
</protein>
<evidence type="ECO:0000256" key="7">
    <source>
        <dbReference type="ARBA" id="ARBA00022822"/>
    </source>
</evidence>
<dbReference type="UniPathway" id="UPA00035">
    <property type="reaction ID" value="UER00044"/>
</dbReference>
<evidence type="ECO:0000256" key="12">
    <source>
        <dbReference type="HAMAP-Rule" id="MF_00133"/>
    </source>
</evidence>
<dbReference type="Pfam" id="PF00291">
    <property type="entry name" value="PALP"/>
    <property type="match status" value="1"/>
</dbReference>
<dbReference type="InterPro" id="IPR006653">
    <property type="entry name" value="Trp_synth_b_CS"/>
</dbReference>
<dbReference type="PANTHER" id="PTHR48077">
    <property type="entry name" value="TRYPTOPHAN SYNTHASE-RELATED"/>
    <property type="match status" value="1"/>
</dbReference>
<dbReference type="GO" id="GO:0005737">
    <property type="term" value="C:cytoplasm"/>
    <property type="evidence" value="ECO:0007669"/>
    <property type="project" value="TreeGrafter"/>
</dbReference>
<sequence>MSTPRYRRQADALGQFGQFGGRFVAENLMPLVLELEQAFNQALIEPDFIAELDRFQAEFVGRPSPLYFAERLTEQYGGARIFFKREELNHTGAHKINNCIGQILLARRMGKTRIIAETGAGMHGVATATVAARFGLECVVYMGATDIQRQRDNVARMRLLGARIVPVNSGTGTLKDAMNEALRDWVTHIDNSYYLIGTVAGPHPYPTMVREFQAVIGRETREQMLTREGRLPDSLIACIGGGSNAMGLFHPFLDDPEVQIIGVEAAGHGLASGLHAASLQGGTPGVLHGNRTYLLQNADGQITDAHSISAGLDYPGIGPEHAWLHEQGRVEYVAINDQQALAAFHNCCRREGIIPALETAHALAEVARRAPDLPTDHLLVVCLSGRGDKDMPTVLQLMEEQA</sequence>
<evidence type="ECO:0000256" key="10">
    <source>
        <dbReference type="ARBA" id="ARBA00023239"/>
    </source>
</evidence>
<dbReference type="PANTHER" id="PTHR48077:SF3">
    <property type="entry name" value="TRYPTOPHAN SYNTHASE"/>
    <property type="match status" value="1"/>
</dbReference>
<dbReference type="SUPFAM" id="SSF53686">
    <property type="entry name" value="Tryptophan synthase beta subunit-like PLP-dependent enzymes"/>
    <property type="match status" value="1"/>
</dbReference>
<dbReference type="EC" id="4.2.1.20" evidence="12"/>
<dbReference type="RefSeq" id="WP_080048926.1">
    <property type="nucleotide sequence ID" value="NZ_CP020100.1"/>
</dbReference>
<dbReference type="Gene3D" id="3.40.50.1100">
    <property type="match status" value="2"/>
</dbReference>
<gene>
    <name evidence="12" type="primary">trpB</name>
    <name evidence="14" type="ORF">BVH74_04580</name>
</gene>
<proteinExistence type="inferred from homology"/>
<dbReference type="InterPro" id="IPR036052">
    <property type="entry name" value="TrpB-like_PALP_sf"/>
</dbReference>
<evidence type="ECO:0000256" key="6">
    <source>
        <dbReference type="ARBA" id="ARBA00022605"/>
    </source>
</evidence>
<evidence type="ECO:0000256" key="4">
    <source>
        <dbReference type="ARBA" id="ARBA00009982"/>
    </source>
</evidence>
<keyword evidence="15" id="KW-1185">Reference proteome</keyword>
<accession>A0A1V0B2F6</accession>
<keyword evidence="10 12" id="KW-0456">Lyase</keyword>
<comment type="catalytic activity">
    <reaction evidence="11 12">
        <text>(1S,2R)-1-C-(indol-3-yl)glycerol 3-phosphate + L-serine = D-glyceraldehyde 3-phosphate + L-tryptophan + H2O</text>
        <dbReference type="Rhea" id="RHEA:10532"/>
        <dbReference type="ChEBI" id="CHEBI:15377"/>
        <dbReference type="ChEBI" id="CHEBI:33384"/>
        <dbReference type="ChEBI" id="CHEBI:57912"/>
        <dbReference type="ChEBI" id="CHEBI:58866"/>
        <dbReference type="ChEBI" id="CHEBI:59776"/>
        <dbReference type="EC" id="4.2.1.20"/>
    </reaction>
</comment>
<dbReference type="Proteomes" id="UP000243488">
    <property type="component" value="Chromosome"/>
</dbReference>
<dbReference type="PROSITE" id="PS00168">
    <property type="entry name" value="TRP_SYNTHASE_BETA"/>
    <property type="match status" value="1"/>
</dbReference>
<evidence type="ECO:0000256" key="2">
    <source>
        <dbReference type="ARBA" id="ARBA00002786"/>
    </source>
</evidence>
<organism evidence="14 15">
    <name type="scientific">Halopseudomonas phragmitis</name>
    <dbReference type="NCBI Taxonomy" id="1931241"/>
    <lineage>
        <taxon>Bacteria</taxon>
        <taxon>Pseudomonadati</taxon>
        <taxon>Pseudomonadota</taxon>
        <taxon>Gammaproteobacteria</taxon>
        <taxon>Pseudomonadales</taxon>
        <taxon>Pseudomonadaceae</taxon>
        <taxon>Halopseudomonas</taxon>
    </lineage>
</organism>
<dbReference type="GO" id="GO:0004834">
    <property type="term" value="F:tryptophan synthase activity"/>
    <property type="evidence" value="ECO:0007669"/>
    <property type="project" value="UniProtKB-UniRule"/>
</dbReference>
<evidence type="ECO:0000256" key="9">
    <source>
        <dbReference type="ARBA" id="ARBA00023141"/>
    </source>
</evidence>
<comment type="subunit">
    <text evidence="5 12">Tetramer of two alpha and two beta chains.</text>
</comment>
<comment type="pathway">
    <text evidence="3 12">Amino-acid biosynthesis; L-tryptophan biosynthesis; L-tryptophan from chorismate: step 5/5.</text>
</comment>
<feature type="modified residue" description="N6-(pyridoxal phosphate)lysine" evidence="12">
    <location>
        <position position="95"/>
    </location>
</feature>
<keyword evidence="9 12" id="KW-0057">Aromatic amino acid biosynthesis</keyword>
<comment type="cofactor">
    <cofactor evidence="1 12">
        <name>pyridoxal 5'-phosphate</name>
        <dbReference type="ChEBI" id="CHEBI:597326"/>
    </cofactor>
</comment>
<evidence type="ECO:0000313" key="14">
    <source>
        <dbReference type="EMBL" id="AQZ94071.1"/>
    </source>
</evidence>
<dbReference type="InterPro" id="IPR023026">
    <property type="entry name" value="Trp_synth_beta/beta-like"/>
</dbReference>
<feature type="domain" description="Tryptophan synthase beta chain-like PALP" evidence="13">
    <location>
        <begin position="61"/>
        <end position="384"/>
    </location>
</feature>
<name>A0A1V0B2F6_9GAMM</name>
<evidence type="ECO:0000256" key="1">
    <source>
        <dbReference type="ARBA" id="ARBA00001933"/>
    </source>
</evidence>
<dbReference type="STRING" id="1931241.BVH74_04580"/>
<dbReference type="KEGG" id="ppha:BVH74_04580"/>
<dbReference type="PIRSF" id="PIRSF001413">
    <property type="entry name" value="Trp_syn_beta"/>
    <property type="match status" value="1"/>
</dbReference>
<evidence type="ECO:0000313" key="15">
    <source>
        <dbReference type="Proteomes" id="UP000243488"/>
    </source>
</evidence>
<evidence type="ECO:0000259" key="13">
    <source>
        <dbReference type="Pfam" id="PF00291"/>
    </source>
</evidence>
<dbReference type="InterPro" id="IPR006654">
    <property type="entry name" value="Trp_synth_beta"/>
</dbReference>
<comment type="similarity">
    <text evidence="4 12">Belongs to the TrpB family.</text>
</comment>
<dbReference type="FunFam" id="3.40.50.1100:FF:000001">
    <property type="entry name" value="Tryptophan synthase beta chain"/>
    <property type="match status" value="1"/>
</dbReference>
<dbReference type="AlphaFoldDB" id="A0A1V0B2F6"/>
<evidence type="ECO:0000256" key="11">
    <source>
        <dbReference type="ARBA" id="ARBA00049047"/>
    </source>
</evidence>
<keyword evidence="7 12" id="KW-0822">Tryptophan biosynthesis</keyword>
<dbReference type="InterPro" id="IPR001926">
    <property type="entry name" value="TrpB-like_PALP"/>
</dbReference>
<evidence type="ECO:0000256" key="3">
    <source>
        <dbReference type="ARBA" id="ARBA00004733"/>
    </source>
</evidence>
<dbReference type="EMBL" id="CP020100">
    <property type="protein sequence ID" value="AQZ94071.1"/>
    <property type="molecule type" value="Genomic_DNA"/>
</dbReference>
<evidence type="ECO:0000256" key="8">
    <source>
        <dbReference type="ARBA" id="ARBA00022898"/>
    </source>
</evidence>
<dbReference type="CDD" id="cd06446">
    <property type="entry name" value="Trp-synth_B"/>
    <property type="match status" value="1"/>
</dbReference>
<keyword evidence="6 12" id="KW-0028">Amino-acid biosynthesis</keyword>
<reference evidence="14 15" key="1">
    <citation type="submission" date="2017-03" db="EMBL/GenBank/DDBJ databases">
        <title>Complete genome sequence of the novel DNRA strain Pseudomonas sp. S-6-2 isolated from Chinese polluted river sediment. Journal of Biotechnology.</title>
        <authorList>
            <person name="Li J."/>
            <person name="Xiang F."/>
            <person name="Wang L."/>
            <person name="Xi L."/>
            <person name="Liu J."/>
        </authorList>
    </citation>
    <scope>NUCLEOTIDE SEQUENCE [LARGE SCALE GENOMIC DNA]</scope>
    <source>
        <strain evidence="14 15">S-6-2</strain>
    </source>
</reference>
<dbReference type="FunFam" id="3.40.50.1100:FF:000004">
    <property type="entry name" value="Tryptophan synthase beta chain"/>
    <property type="match status" value="1"/>
</dbReference>